<reference evidence="2 3" key="1">
    <citation type="submission" date="2019-03" db="EMBL/GenBank/DDBJ databases">
        <title>The genome sequence of a newly discovered highly antifungal drug resistant Aspergillus species, Aspergillus tanneri NIH 1004.</title>
        <authorList>
            <person name="Mounaud S."/>
            <person name="Singh I."/>
            <person name="Joardar V."/>
            <person name="Pakala S."/>
            <person name="Pakala S."/>
            <person name="Venepally P."/>
            <person name="Hoover J."/>
            <person name="Nierman W."/>
            <person name="Chung J."/>
            <person name="Losada L."/>
        </authorList>
    </citation>
    <scope>NUCLEOTIDE SEQUENCE [LARGE SCALE GENOMIC DNA]</scope>
    <source>
        <strain evidence="2 3">NIH1004</strain>
    </source>
</reference>
<comment type="caution">
    <text evidence="2">The sequence shown here is derived from an EMBL/GenBank/DDBJ whole genome shotgun (WGS) entry which is preliminary data.</text>
</comment>
<keyword evidence="3" id="KW-1185">Reference proteome</keyword>
<gene>
    <name evidence="2" type="ORF">EYZ11_008118</name>
</gene>
<accession>A0A4S3JDI4</accession>
<protein>
    <submittedName>
        <fullName evidence="2">Uncharacterized protein</fullName>
    </submittedName>
</protein>
<organism evidence="2 3">
    <name type="scientific">Aspergillus tanneri</name>
    <dbReference type="NCBI Taxonomy" id="1220188"/>
    <lineage>
        <taxon>Eukaryota</taxon>
        <taxon>Fungi</taxon>
        <taxon>Dikarya</taxon>
        <taxon>Ascomycota</taxon>
        <taxon>Pezizomycotina</taxon>
        <taxon>Eurotiomycetes</taxon>
        <taxon>Eurotiomycetidae</taxon>
        <taxon>Eurotiales</taxon>
        <taxon>Aspergillaceae</taxon>
        <taxon>Aspergillus</taxon>
        <taxon>Aspergillus subgen. Circumdati</taxon>
    </lineage>
</organism>
<dbReference type="EMBL" id="SOSA01000336">
    <property type="protein sequence ID" value="THC92428.1"/>
    <property type="molecule type" value="Genomic_DNA"/>
</dbReference>
<dbReference type="InterPro" id="IPR015915">
    <property type="entry name" value="Kelch-typ_b-propeller"/>
</dbReference>
<evidence type="ECO:0000313" key="2">
    <source>
        <dbReference type="EMBL" id="THC92428.1"/>
    </source>
</evidence>
<dbReference type="AlphaFoldDB" id="A0A4S3JDI4"/>
<evidence type="ECO:0000256" key="1">
    <source>
        <dbReference type="SAM" id="SignalP"/>
    </source>
</evidence>
<dbReference type="Gene3D" id="2.120.10.80">
    <property type="entry name" value="Kelch-type beta propeller"/>
    <property type="match status" value="1"/>
</dbReference>
<evidence type="ECO:0000313" key="3">
    <source>
        <dbReference type="Proteomes" id="UP000308092"/>
    </source>
</evidence>
<feature type="chain" id="PRO_5020397348" evidence="1">
    <location>
        <begin position="21"/>
        <end position="261"/>
    </location>
</feature>
<keyword evidence="1" id="KW-0732">Signal</keyword>
<dbReference type="SUPFAM" id="SSF117281">
    <property type="entry name" value="Kelch motif"/>
    <property type="match status" value="1"/>
</dbReference>
<dbReference type="Proteomes" id="UP000308092">
    <property type="component" value="Unassembled WGS sequence"/>
</dbReference>
<dbReference type="VEuPathDB" id="FungiDB:EYZ11_008118"/>
<feature type="signal peptide" evidence="1">
    <location>
        <begin position="1"/>
        <end position="20"/>
    </location>
</feature>
<proteinExistence type="predicted"/>
<sequence>MAKSALFIILLLVRVQCAAGALADLSDGFCRSYKFGTSVANDILYLIDLDGGLIPGDGDASTDAVSKDNYLVQLDLTQEFYVNNGSHYKMSLVPSNIPKLKDQALWSSQDNATLFAYGGRGIRNTSSDNGIWTYKPQTRSWSLQQTGIIAVRRLGGAYVNAPAIQSAFWLGGYQSSDTTETITDESLHYLDKMIKLNTTTGQVTEVSALSNPVQQGALVYIPVGELGILVFMGGEVPSDKTGVDLTYTPVTPHEPMGKNTF</sequence>
<dbReference type="STRING" id="1220188.A0A4S3JDI4"/>
<name>A0A4S3JDI4_9EURO</name>